<dbReference type="GO" id="GO:0033588">
    <property type="term" value="C:elongator holoenzyme complex"/>
    <property type="evidence" value="ECO:0007669"/>
    <property type="project" value="InterPro"/>
</dbReference>
<dbReference type="GO" id="GO:0002926">
    <property type="term" value="P:tRNA wobble base 5-methoxycarbonylmethyl-2-thiouridinylation"/>
    <property type="evidence" value="ECO:0007669"/>
    <property type="project" value="EnsemblFungi"/>
</dbReference>
<dbReference type="PANTHER" id="PTHR16184:SF6">
    <property type="entry name" value="ELONGATOR COMPLEX PROTEIN 6"/>
    <property type="match status" value="1"/>
</dbReference>
<gene>
    <name evidence="3" type="ORF">SOCG_03259</name>
</gene>
<dbReference type="AlphaFoldDB" id="S9R723"/>
<dbReference type="Proteomes" id="UP000016088">
    <property type="component" value="Unassembled WGS sequence"/>
</dbReference>
<organism evidence="3 4">
    <name type="scientific">Schizosaccharomyces octosporus (strain yFS286)</name>
    <name type="common">Fission yeast</name>
    <name type="synonym">Octosporomyces octosporus</name>
    <dbReference type="NCBI Taxonomy" id="483514"/>
    <lineage>
        <taxon>Eukaryota</taxon>
        <taxon>Fungi</taxon>
        <taxon>Dikarya</taxon>
        <taxon>Ascomycota</taxon>
        <taxon>Taphrinomycotina</taxon>
        <taxon>Schizosaccharomycetes</taxon>
        <taxon>Schizosaccharomycetales</taxon>
        <taxon>Schizosaccharomycetaceae</taxon>
        <taxon>Schizosaccharomyces</taxon>
    </lineage>
</organism>
<reference evidence="3 4" key="1">
    <citation type="journal article" date="2011" name="Science">
        <title>Comparative functional genomics of the fission yeasts.</title>
        <authorList>
            <person name="Rhind N."/>
            <person name="Chen Z."/>
            <person name="Yassour M."/>
            <person name="Thompson D.A."/>
            <person name="Haas B.J."/>
            <person name="Habib N."/>
            <person name="Wapinski I."/>
            <person name="Roy S."/>
            <person name="Lin M.F."/>
            <person name="Heiman D.I."/>
            <person name="Young S.K."/>
            <person name="Furuya K."/>
            <person name="Guo Y."/>
            <person name="Pidoux A."/>
            <person name="Chen H.M."/>
            <person name="Robbertse B."/>
            <person name="Goldberg J.M."/>
            <person name="Aoki K."/>
            <person name="Bayne E.H."/>
            <person name="Berlin A.M."/>
            <person name="Desjardins C.A."/>
            <person name="Dobbs E."/>
            <person name="Dukaj L."/>
            <person name="Fan L."/>
            <person name="FitzGerald M.G."/>
            <person name="French C."/>
            <person name="Gujja S."/>
            <person name="Hansen K."/>
            <person name="Keifenheim D."/>
            <person name="Levin J.Z."/>
            <person name="Mosher R.A."/>
            <person name="Mueller C.A."/>
            <person name="Pfiffner J."/>
            <person name="Priest M."/>
            <person name="Russ C."/>
            <person name="Smialowska A."/>
            <person name="Swoboda P."/>
            <person name="Sykes S.M."/>
            <person name="Vaughn M."/>
            <person name="Vengrova S."/>
            <person name="Yoder R."/>
            <person name="Zeng Q."/>
            <person name="Allshire R."/>
            <person name="Baulcombe D."/>
            <person name="Birren B.W."/>
            <person name="Brown W."/>
            <person name="Ekwall K."/>
            <person name="Kellis M."/>
            <person name="Leatherwood J."/>
            <person name="Levin H."/>
            <person name="Margalit H."/>
            <person name="Martienssen R."/>
            <person name="Nieduszynski C.A."/>
            <person name="Spatafora J.W."/>
            <person name="Friedman N."/>
            <person name="Dalgaard J.Z."/>
            <person name="Baumann P."/>
            <person name="Niki H."/>
            <person name="Regev A."/>
            <person name="Nusbaum C."/>
        </authorList>
    </citation>
    <scope>NUCLEOTIDE SEQUENCE [LARGE SCALE GENOMIC DNA]</scope>
    <source>
        <strain evidence="4">yFS286</strain>
    </source>
</reference>
<evidence type="ECO:0000313" key="3">
    <source>
        <dbReference type="EMBL" id="EPX74045.1"/>
    </source>
</evidence>
<evidence type="ECO:0000256" key="2">
    <source>
        <dbReference type="ARBA" id="ARBA00008837"/>
    </source>
</evidence>
<dbReference type="VEuPathDB" id="FungiDB:SOCG_03259"/>
<sequence length="253" mass="28343">MTSLAQHIPPIPEPFSLTLLVGTRETPVTFLIHYYLNHCIREGLKVCFVSFSKTLDEHTDALRKWAIQGTDVRTKPNFYYVDGYSMLFAPAISTNKIQANDVKNNPKQVFAPVIDCLQRNEFDTKNSILIIEDIDVLLSTNSLQATQLQEAVFELQKTSGRAVVNVSVGAPLPRQVSFAKSIGHLATRCISCRPLTSGNARRITGFMRVTKGPNHFLQRSGHELPEEDDNEVLYEVTETHAIIHPKGQVTLQL</sequence>
<proteinExistence type="inferred from homology"/>
<dbReference type="GeneID" id="25032231"/>
<evidence type="ECO:0000313" key="4">
    <source>
        <dbReference type="Proteomes" id="UP000016088"/>
    </source>
</evidence>
<dbReference type="OMA" id="CISCRPL"/>
<keyword evidence="4" id="KW-1185">Reference proteome</keyword>
<dbReference type="eggNOG" id="KOG4723">
    <property type="taxonomic scope" value="Eukaryota"/>
</dbReference>
<dbReference type="UniPathway" id="UPA00988"/>
<accession>S9R723</accession>
<comment type="similarity">
    <text evidence="2">Belongs to the ELP6 family.</text>
</comment>
<dbReference type="GO" id="GO:0140018">
    <property type="term" value="P:regulation of cytoplasmic translational fidelity"/>
    <property type="evidence" value="ECO:0007669"/>
    <property type="project" value="EnsemblFungi"/>
</dbReference>
<dbReference type="InterPro" id="IPR018627">
    <property type="entry name" value="ELP6"/>
</dbReference>
<evidence type="ECO:0000256" key="1">
    <source>
        <dbReference type="ARBA" id="ARBA00005043"/>
    </source>
</evidence>
<dbReference type="PANTHER" id="PTHR16184">
    <property type="entry name" value="ELONGATOR COMPLEX PROTEIN 6"/>
    <property type="match status" value="1"/>
</dbReference>
<dbReference type="InterPro" id="IPR027417">
    <property type="entry name" value="P-loop_NTPase"/>
</dbReference>
<dbReference type="Gene3D" id="3.40.50.300">
    <property type="entry name" value="P-loop containing nucleotide triphosphate hydrolases"/>
    <property type="match status" value="1"/>
</dbReference>
<dbReference type="HOGENOM" id="CLU_1129634_0_0_1"/>
<protein>
    <submittedName>
        <fullName evidence="3">Elongator complex subunit Elp6</fullName>
    </submittedName>
</protein>
<name>S9R723_SCHOY</name>
<dbReference type="CDD" id="cd19495">
    <property type="entry name" value="Elp6"/>
    <property type="match status" value="1"/>
</dbReference>
<dbReference type="EMBL" id="KE503206">
    <property type="protein sequence ID" value="EPX74045.1"/>
    <property type="molecule type" value="Genomic_DNA"/>
</dbReference>
<dbReference type="RefSeq" id="XP_013017201.1">
    <property type="nucleotide sequence ID" value="XM_013161747.1"/>
</dbReference>
<dbReference type="Pfam" id="PF09807">
    <property type="entry name" value="ELP6"/>
    <property type="match status" value="1"/>
</dbReference>
<comment type="pathway">
    <text evidence="1">tRNA modification; 5-methoxycarbonylmethyl-2-thiouridine-tRNA biosynthesis.</text>
</comment>
<dbReference type="OrthoDB" id="9995306at2759"/>